<accession>A0AA51MNF8</accession>
<gene>
    <name evidence="1" type="ORF">RCG00_02195</name>
</gene>
<sequence>MHNTVINTTREALVTISRHSRSFSMLVIQDDSVLKNLICSFSEQDQELYAAVIAPADDRQRLAHRVVSFLSAHLRISDTHAMEREILRCIESCLSHSKAYSK</sequence>
<name>A0AA51MNF8_9GAMM</name>
<proteinExistence type="predicted"/>
<organism evidence="1">
    <name type="scientific">Thiothrix subterranea</name>
    <dbReference type="NCBI Taxonomy" id="2735563"/>
    <lineage>
        <taxon>Bacteria</taxon>
        <taxon>Pseudomonadati</taxon>
        <taxon>Pseudomonadota</taxon>
        <taxon>Gammaproteobacteria</taxon>
        <taxon>Thiotrichales</taxon>
        <taxon>Thiotrichaceae</taxon>
        <taxon>Thiothrix</taxon>
    </lineage>
</organism>
<dbReference type="AlphaFoldDB" id="A0AA51MNF8"/>
<protein>
    <submittedName>
        <fullName evidence="1">Uncharacterized protein</fullName>
    </submittedName>
</protein>
<evidence type="ECO:0000313" key="1">
    <source>
        <dbReference type="EMBL" id="WML87178.1"/>
    </source>
</evidence>
<reference evidence="1" key="1">
    <citation type="submission" date="2023-08" db="EMBL/GenBank/DDBJ databases">
        <title>New molecular markers tilS and rpoB for phylogenetic and monitoring studies of the genus Thiothrix biodiversity.</title>
        <authorList>
            <person name="Ravin N.V."/>
            <person name="Smolyakov D."/>
            <person name="Markov N.D."/>
            <person name="Beletsky A.V."/>
            <person name="Mardanov A.V."/>
            <person name="Rudenko T.S."/>
            <person name="Grabovich M.Y."/>
        </authorList>
    </citation>
    <scope>NUCLEOTIDE SEQUENCE</scope>
    <source>
        <strain evidence="1">DNT52</strain>
    </source>
</reference>
<dbReference type="Proteomes" id="UP001229862">
    <property type="component" value="Chromosome"/>
</dbReference>
<dbReference type="EMBL" id="CP133217">
    <property type="protein sequence ID" value="WML87178.1"/>
    <property type="molecule type" value="Genomic_DNA"/>
</dbReference>
<dbReference type="RefSeq" id="WP_308872024.1">
    <property type="nucleotide sequence ID" value="NZ_CP133197.1"/>
</dbReference>